<dbReference type="RefSeq" id="WP_214508567.1">
    <property type="nucleotide sequence ID" value="NZ_JAHEPS010000011.1"/>
</dbReference>
<evidence type="ECO:0000313" key="2">
    <source>
        <dbReference type="Proteomes" id="UP001195903"/>
    </source>
</evidence>
<organism evidence="1 2">
    <name type="scientific">Shewanella jiangmenensis</name>
    <dbReference type="NCBI Taxonomy" id="2837387"/>
    <lineage>
        <taxon>Bacteria</taxon>
        <taxon>Pseudomonadati</taxon>
        <taxon>Pseudomonadota</taxon>
        <taxon>Gammaproteobacteria</taxon>
        <taxon>Alteromonadales</taxon>
        <taxon>Shewanellaceae</taxon>
        <taxon>Shewanella</taxon>
    </lineage>
</organism>
<comment type="caution">
    <text evidence="1">The sequence shown here is derived from an EMBL/GenBank/DDBJ whole genome shotgun (WGS) entry which is preliminary data.</text>
</comment>
<dbReference type="Proteomes" id="UP001195903">
    <property type="component" value="Unassembled WGS sequence"/>
</dbReference>
<name>A0ABS5V7E6_9GAMM</name>
<protein>
    <recommendedName>
        <fullName evidence="3">Solute-binding protein family 3/N-terminal domain-containing protein</fullName>
    </recommendedName>
</protein>
<reference evidence="1 2" key="1">
    <citation type="submission" date="2021-05" db="EMBL/GenBank/DDBJ databases">
        <title>Shewanella sp. JM162201.</title>
        <authorList>
            <person name="Xu S."/>
            <person name="Li A."/>
        </authorList>
    </citation>
    <scope>NUCLEOTIDE SEQUENCE [LARGE SCALE GENOMIC DNA]</scope>
    <source>
        <strain evidence="1 2">JM162201</strain>
    </source>
</reference>
<proteinExistence type="predicted"/>
<evidence type="ECO:0000313" key="1">
    <source>
        <dbReference type="EMBL" id="MBT1446365.1"/>
    </source>
</evidence>
<accession>A0ABS5V7E6</accession>
<keyword evidence="2" id="KW-1185">Reference proteome</keyword>
<sequence length="318" mass="34298">MSTAHFNTKSNISANNTYSNRSANAAIRRQRLLMCLALAVFSAALKAEPGSEAAPNTEVAPSNEAVQTTQAVQTIEAVQTTEAVKTKEAVHAKTAHGIAADRSEIAGNQEALQPLTVIAVEYPPFTTKTQANNGSNFTVLTDYLQDAAITLEIRPRFLPSARAQTEIAEGNWCASFYPPPDIVSGQARFVPLSDEKVALGLFRRSAPEPFVWDSLVQLAPAKVAVLRSIIDGHFIKQFTDAGLAVEYVSDIDTGLKMLEHGRVDYAFGDSNALAQSSIPKARQTQLQFSDTHLMEVQVGVFVNPDCSAGQLIINASHQ</sequence>
<dbReference type="EMBL" id="JAHEPS010000011">
    <property type="protein sequence ID" value="MBT1446365.1"/>
    <property type="molecule type" value="Genomic_DNA"/>
</dbReference>
<gene>
    <name evidence="1" type="ORF">KJI95_17870</name>
</gene>
<evidence type="ECO:0008006" key="3">
    <source>
        <dbReference type="Google" id="ProtNLM"/>
    </source>
</evidence>
<dbReference type="SUPFAM" id="SSF53850">
    <property type="entry name" value="Periplasmic binding protein-like II"/>
    <property type="match status" value="1"/>
</dbReference>